<dbReference type="KEGG" id="sap:Sulac_0345"/>
<accession>G8TXL5</accession>
<dbReference type="InterPro" id="IPR029044">
    <property type="entry name" value="Nucleotide-diphossugar_trans"/>
</dbReference>
<evidence type="ECO:0000256" key="3">
    <source>
        <dbReference type="ARBA" id="ARBA00022723"/>
    </source>
</evidence>
<dbReference type="HOGENOM" id="CLU_055597_3_2_9"/>
<keyword evidence="4" id="KW-0547">Nucleotide-binding</keyword>
<organism evidence="9 10">
    <name type="scientific">Sulfobacillus acidophilus (strain ATCC 700253 / DSM 10332 / NAL)</name>
    <dbReference type="NCBI Taxonomy" id="679936"/>
    <lineage>
        <taxon>Bacteria</taxon>
        <taxon>Bacillati</taxon>
        <taxon>Bacillota</taxon>
        <taxon>Clostridia</taxon>
        <taxon>Eubacteriales</taxon>
        <taxon>Clostridiales Family XVII. Incertae Sedis</taxon>
        <taxon>Sulfobacillus</taxon>
    </lineage>
</organism>
<keyword evidence="1" id="KW-0963">Cytoplasm</keyword>
<feature type="domain" description="MobA-like NTP transferase" evidence="8">
    <location>
        <begin position="8"/>
        <end position="149"/>
    </location>
</feature>
<dbReference type="GO" id="GO:0006777">
    <property type="term" value="P:Mo-molybdopterin cofactor biosynthetic process"/>
    <property type="evidence" value="ECO:0007669"/>
    <property type="project" value="UniProtKB-KW"/>
</dbReference>
<gene>
    <name evidence="9" type="ordered locus">Sulac_0345</name>
</gene>
<dbReference type="CDD" id="cd02503">
    <property type="entry name" value="MobA"/>
    <property type="match status" value="1"/>
</dbReference>
<dbReference type="InterPro" id="IPR013482">
    <property type="entry name" value="Molybde_CF_guanTrfase"/>
</dbReference>
<keyword evidence="3" id="KW-0479">Metal-binding</keyword>
<reference evidence="9 10" key="2">
    <citation type="journal article" date="2012" name="Stand. Genomic Sci.">
        <title>Complete genome sequence of the moderately thermophilic mineral-sulfide-oxidizing firmicute Sulfobacillus acidophilus type strain (NAL(T)).</title>
        <authorList>
            <person name="Anderson I."/>
            <person name="Chertkov O."/>
            <person name="Chen A."/>
            <person name="Saunders E."/>
            <person name="Lapidus A."/>
            <person name="Nolan M."/>
            <person name="Lucas S."/>
            <person name="Hammon N."/>
            <person name="Deshpande S."/>
            <person name="Cheng J.F."/>
            <person name="Han C."/>
            <person name="Tapia R."/>
            <person name="Goodwin L.A."/>
            <person name="Pitluck S."/>
            <person name="Liolios K."/>
            <person name="Pagani I."/>
            <person name="Ivanova N."/>
            <person name="Mikhailova N."/>
            <person name="Pati A."/>
            <person name="Palaniappan K."/>
            <person name="Land M."/>
            <person name="Pan C."/>
            <person name="Rohde M."/>
            <person name="Pukall R."/>
            <person name="Goker M."/>
            <person name="Detter J.C."/>
            <person name="Woyke T."/>
            <person name="Bristow J."/>
            <person name="Eisen J.A."/>
            <person name="Markowitz V."/>
            <person name="Hugenholtz P."/>
            <person name="Kyrpides N.C."/>
            <person name="Klenk H.P."/>
            <person name="Mavromatis K."/>
        </authorList>
    </citation>
    <scope>NUCLEOTIDE SEQUENCE [LARGE SCALE GENOMIC DNA]</scope>
    <source>
        <strain evidence="10">ATCC 700253 / DSM 10332 / NAL</strain>
    </source>
</reference>
<evidence type="ECO:0000256" key="7">
    <source>
        <dbReference type="ARBA" id="ARBA00023150"/>
    </source>
</evidence>
<keyword evidence="6" id="KW-0342">GTP-binding</keyword>
<keyword evidence="2" id="KW-0808">Transferase</keyword>
<dbReference type="GO" id="GO:0046872">
    <property type="term" value="F:metal ion binding"/>
    <property type="evidence" value="ECO:0007669"/>
    <property type="project" value="UniProtKB-KW"/>
</dbReference>
<dbReference type="EMBL" id="CP003179">
    <property type="protein sequence ID" value="AEW03914.1"/>
    <property type="molecule type" value="Genomic_DNA"/>
</dbReference>
<dbReference type="STRING" id="679936.Sulac_0345"/>
<name>G8TXL5_SULAD</name>
<evidence type="ECO:0000256" key="6">
    <source>
        <dbReference type="ARBA" id="ARBA00023134"/>
    </source>
</evidence>
<evidence type="ECO:0000313" key="9">
    <source>
        <dbReference type="EMBL" id="AEW03914.1"/>
    </source>
</evidence>
<keyword evidence="10" id="KW-1185">Reference proteome</keyword>
<reference evidence="10" key="1">
    <citation type="submission" date="2011-12" db="EMBL/GenBank/DDBJ databases">
        <title>The complete genome of chromosome of Sulfobacillus acidophilus DSM 10332.</title>
        <authorList>
            <person name="Lucas S."/>
            <person name="Han J."/>
            <person name="Lapidus A."/>
            <person name="Bruce D."/>
            <person name="Goodwin L."/>
            <person name="Pitluck S."/>
            <person name="Peters L."/>
            <person name="Kyrpides N."/>
            <person name="Mavromatis K."/>
            <person name="Ivanova N."/>
            <person name="Mikhailova N."/>
            <person name="Chertkov O."/>
            <person name="Saunders E."/>
            <person name="Detter J.C."/>
            <person name="Tapia R."/>
            <person name="Han C."/>
            <person name="Land M."/>
            <person name="Hauser L."/>
            <person name="Markowitz V."/>
            <person name="Cheng J.-F."/>
            <person name="Hugenholtz P."/>
            <person name="Woyke T."/>
            <person name="Wu D."/>
            <person name="Pukall R."/>
            <person name="Gehrich-Schroeter G."/>
            <person name="Schneider S."/>
            <person name="Klenk H.-P."/>
            <person name="Eisen J.A."/>
        </authorList>
    </citation>
    <scope>NUCLEOTIDE SEQUENCE [LARGE SCALE GENOMIC DNA]</scope>
    <source>
        <strain evidence="10">ATCC 700253 / DSM 10332 / NAL</strain>
    </source>
</reference>
<keyword evidence="7" id="KW-0501">Molybdenum cofactor biosynthesis</keyword>
<sequence>MDRLPYDGVVLAGGQSRRMGHPKETLPFPGQDGSLLTHAETVLKTALAGTIWVSRPYGTPAAPDVLVDESPDAGPLEGIRRGLERTPHPYLAVLAVDLPGIPPQLYAMLQQHTGRQIDVVYPGTPHRIQPLAALWHHDTLQLLTDVCAGPRRVRIIDVLAQLRTVMVPVPGSWLVNVNTPAEWERFLADSAAPS</sequence>
<dbReference type="Pfam" id="PF12804">
    <property type="entry name" value="NTP_transf_3"/>
    <property type="match status" value="1"/>
</dbReference>
<dbReference type="PANTHER" id="PTHR19136">
    <property type="entry name" value="MOLYBDENUM COFACTOR GUANYLYLTRANSFERASE"/>
    <property type="match status" value="1"/>
</dbReference>
<keyword evidence="5" id="KW-0460">Magnesium</keyword>
<evidence type="ECO:0000256" key="4">
    <source>
        <dbReference type="ARBA" id="ARBA00022741"/>
    </source>
</evidence>
<evidence type="ECO:0000256" key="5">
    <source>
        <dbReference type="ARBA" id="ARBA00022842"/>
    </source>
</evidence>
<dbReference type="PANTHER" id="PTHR19136:SF81">
    <property type="entry name" value="MOLYBDENUM COFACTOR GUANYLYLTRANSFERASE"/>
    <property type="match status" value="1"/>
</dbReference>
<dbReference type="GO" id="GO:0005525">
    <property type="term" value="F:GTP binding"/>
    <property type="evidence" value="ECO:0007669"/>
    <property type="project" value="UniProtKB-KW"/>
</dbReference>
<protein>
    <submittedName>
        <fullName evidence="9">Molybdopterin-guanine dinucleotide biosynthesis protein A</fullName>
    </submittedName>
</protein>
<dbReference type="PATRIC" id="fig|679936.5.peg.348"/>
<dbReference type="AlphaFoldDB" id="G8TXL5"/>
<dbReference type="InterPro" id="IPR025877">
    <property type="entry name" value="MobA-like_NTP_Trfase"/>
</dbReference>
<dbReference type="SUPFAM" id="SSF53448">
    <property type="entry name" value="Nucleotide-diphospho-sugar transferases"/>
    <property type="match status" value="1"/>
</dbReference>
<dbReference type="Gene3D" id="3.90.550.10">
    <property type="entry name" value="Spore Coat Polysaccharide Biosynthesis Protein SpsA, Chain A"/>
    <property type="match status" value="1"/>
</dbReference>
<evidence type="ECO:0000313" key="10">
    <source>
        <dbReference type="Proteomes" id="UP000005439"/>
    </source>
</evidence>
<evidence type="ECO:0000256" key="2">
    <source>
        <dbReference type="ARBA" id="ARBA00022679"/>
    </source>
</evidence>
<proteinExistence type="predicted"/>
<evidence type="ECO:0000259" key="8">
    <source>
        <dbReference type="Pfam" id="PF12804"/>
    </source>
</evidence>
<dbReference type="Proteomes" id="UP000005439">
    <property type="component" value="Chromosome"/>
</dbReference>
<dbReference type="GO" id="GO:0016779">
    <property type="term" value="F:nucleotidyltransferase activity"/>
    <property type="evidence" value="ECO:0007669"/>
    <property type="project" value="UniProtKB-ARBA"/>
</dbReference>
<evidence type="ECO:0000256" key="1">
    <source>
        <dbReference type="ARBA" id="ARBA00022490"/>
    </source>
</evidence>